<organism evidence="1 2">
    <name type="scientific">Protopolystoma xenopodis</name>
    <dbReference type="NCBI Taxonomy" id="117903"/>
    <lineage>
        <taxon>Eukaryota</taxon>
        <taxon>Metazoa</taxon>
        <taxon>Spiralia</taxon>
        <taxon>Lophotrochozoa</taxon>
        <taxon>Platyhelminthes</taxon>
        <taxon>Monogenea</taxon>
        <taxon>Polyopisthocotylea</taxon>
        <taxon>Polystomatidea</taxon>
        <taxon>Polystomatidae</taxon>
        <taxon>Protopolystoma</taxon>
    </lineage>
</organism>
<evidence type="ECO:0000313" key="2">
    <source>
        <dbReference type="Proteomes" id="UP000784294"/>
    </source>
</evidence>
<proteinExistence type="predicted"/>
<keyword evidence="2" id="KW-1185">Reference proteome</keyword>
<gene>
    <name evidence="1" type="ORF">PXEA_LOCUS14011</name>
</gene>
<sequence>MALGGLYCYMGLNSLTIYFSHVYLLCGFHTHPSSSGNWRQTQASIVDRQPPLGTQKTHLAFPRLRPSTSTHPSWLVEENLGQTVNFSPRSRNPQANLSPASSRLRHIPAYSPTVATLSLSNSLVTIRLLNTPEVFTIGPRVHVCAPARVGDSGSHDIIN</sequence>
<evidence type="ECO:0000313" key="1">
    <source>
        <dbReference type="EMBL" id="VEL20571.1"/>
    </source>
</evidence>
<comment type="caution">
    <text evidence="1">The sequence shown here is derived from an EMBL/GenBank/DDBJ whole genome shotgun (WGS) entry which is preliminary data.</text>
</comment>
<dbReference type="AlphaFoldDB" id="A0A3S5AMX7"/>
<reference evidence="1" key="1">
    <citation type="submission" date="2018-11" db="EMBL/GenBank/DDBJ databases">
        <authorList>
            <consortium name="Pathogen Informatics"/>
        </authorList>
    </citation>
    <scope>NUCLEOTIDE SEQUENCE</scope>
</reference>
<accession>A0A3S5AMX7</accession>
<name>A0A3S5AMX7_9PLAT</name>
<dbReference type="EMBL" id="CAAALY010047087">
    <property type="protein sequence ID" value="VEL20571.1"/>
    <property type="molecule type" value="Genomic_DNA"/>
</dbReference>
<dbReference type="Proteomes" id="UP000784294">
    <property type="component" value="Unassembled WGS sequence"/>
</dbReference>
<protein>
    <submittedName>
        <fullName evidence="1">Uncharacterized protein</fullName>
    </submittedName>
</protein>